<dbReference type="Proteomes" id="UP000176037">
    <property type="component" value="Unassembled WGS sequence"/>
</dbReference>
<keyword evidence="3" id="KW-1185">Reference proteome</keyword>
<gene>
    <name evidence="2" type="ORF">BFC17_17380</name>
</gene>
<dbReference type="STRING" id="1856405.BFC17_17380"/>
<evidence type="ECO:0000256" key="1">
    <source>
        <dbReference type="SAM" id="MobiDB-lite"/>
    </source>
</evidence>
<accession>A0A1E8FIL2</accession>
<dbReference type="PROSITE" id="PS51257">
    <property type="entry name" value="PROKAR_LIPOPROTEIN"/>
    <property type="match status" value="1"/>
</dbReference>
<sequence length="1218" mass="132026">MTNHGKSLLIACLPLIILGCGGSGSSGNTGGSGSVGGSTGGSGSGGGTTTPTPIQIITNAQDYSPAEINEAGRTLADENYSGNQNPMVLTPQAIQQFVVDMFGEQGDTYLTLPSVGDEDYTSRVNGNGSVFHEFSCSYQGNVQYTGQVDENYLGNLWLNYRSCENEHGLVLSGSVALTVTALTEQEISYTINYGGLSWQIDGQEIELYGTENYTEKLTTAGYQVTGTQYVSFDLGSYSVLLDTDVDFSINNYGEFSAIALSGDVFMGNQGQVSLVYTADDDLPPDAYTGKLILTADTRVELEIIDNYLRITQDTDNDGEPDQGSYAWSWYNYMYETATPAEFVNLDILSKPPRADSVIPGFSDVYATTPVEVSPGYYEDEDTPESQLEISYNWYVNGELIPEEHGSILPSGMVVHNDILGVSMVVFDGGMRTESVISEFIVSDSPAEVTVVNLPETIAAGSTVQFTAQITDPDIASSATTASLVAGPTGATMDADGLVTWHVPGNFLFPEQQYDFTFGWPDAANSETQRISIQATAANTNTFVRGNIAIPRGLDSLRIGDFDGDGENELLSTDSHRAISLTKVTDTDFESKWFYSGELGIGGDIISLMASDFNGDDQTDILVATEHGVSVITDLAHKAEVLISDNVHFISAAKLADTNHDGTPELIYVITEDDYLTSPKRLNIVSLDAPDSILFSIDFNGNNEDFAIANVDDDPAMELITNARLVYDLDTGENQWLFGNGGLYNQVEAGDLNGDGVAEIIVANMYGDIAVFDARSRSQLATAANANICDLITYDLDNDNVVELIANGCLLSDMTAYSLSSNQLITEWELEVDSRRFTSMIAGDADNDGESELIWITDSIEPVLASADIVDGVAIANATRNSTQLLLFSAAGWANYLPGDERAVFYVRQSTTIEGTSGSRVVSIDDNGKVEIGDEVSFSYHYSTIAATADYNNDGAGEIFIPSSGNTEGLVAAVQLYDNTVQWSYGGNSDDLDIDIGVIRASDMNNDGYQDFVYNDGSQLLAADIQNQLLLGSHSFTDRIHDFVSWHDASQNYTVVAQGTRTLLLSHSNSIFTELSGINQRCSRLELFNYDTDAAPEVLCVEENPDTYTSDTETFVVVFEINNNTLTEVQRTEMPTIFDIAVDPSTQTEQSFLAAVRESGSIYDNDTVVKIVNYNNKGHKIWQSSNIPGRPMPHGMKSRLGPNGLELLLSFETAMYWLR</sequence>
<feature type="compositionally biased region" description="Gly residues" evidence="1">
    <location>
        <begin position="27"/>
        <end position="48"/>
    </location>
</feature>
<comment type="caution">
    <text evidence="2">The sequence shown here is derived from an EMBL/GenBank/DDBJ whole genome shotgun (WGS) entry which is preliminary data.</text>
</comment>
<organism evidence="2 3">
    <name type="scientific">Alteromonas lipolytica</name>
    <dbReference type="NCBI Taxonomy" id="1856405"/>
    <lineage>
        <taxon>Bacteria</taxon>
        <taxon>Pseudomonadati</taxon>
        <taxon>Pseudomonadota</taxon>
        <taxon>Gammaproteobacteria</taxon>
        <taxon>Alteromonadales</taxon>
        <taxon>Alteromonadaceae</taxon>
        <taxon>Alteromonas/Salinimonas group</taxon>
        <taxon>Alteromonas</taxon>
    </lineage>
</organism>
<dbReference type="AlphaFoldDB" id="A0A1E8FIL2"/>
<evidence type="ECO:0000313" key="2">
    <source>
        <dbReference type="EMBL" id="OFI35303.1"/>
    </source>
</evidence>
<protein>
    <submittedName>
        <fullName evidence="2">Uncharacterized protein</fullName>
    </submittedName>
</protein>
<dbReference type="EMBL" id="MJIC01000010">
    <property type="protein sequence ID" value="OFI35303.1"/>
    <property type="molecule type" value="Genomic_DNA"/>
</dbReference>
<proteinExistence type="predicted"/>
<reference evidence="2 3" key="1">
    <citation type="submission" date="2016-09" db="EMBL/GenBank/DDBJ databases">
        <title>Alteromonas lipolytica, a new species isolated from sea water.</title>
        <authorList>
            <person name="Wu Y.-H."/>
            <person name="Cheng H."/>
            <person name="Xu X.-W."/>
        </authorList>
    </citation>
    <scope>NUCLEOTIDE SEQUENCE [LARGE SCALE GENOMIC DNA]</scope>
    <source>
        <strain evidence="2 3">JW12</strain>
    </source>
</reference>
<name>A0A1E8FIL2_9ALTE</name>
<dbReference type="RefSeq" id="WP_070176221.1">
    <property type="nucleotide sequence ID" value="NZ_BMJR01000001.1"/>
</dbReference>
<dbReference type="OrthoDB" id="5906076at2"/>
<dbReference type="SUPFAM" id="SSF69318">
    <property type="entry name" value="Integrin alpha N-terminal domain"/>
    <property type="match status" value="1"/>
</dbReference>
<dbReference type="InterPro" id="IPR028994">
    <property type="entry name" value="Integrin_alpha_N"/>
</dbReference>
<evidence type="ECO:0000313" key="3">
    <source>
        <dbReference type="Proteomes" id="UP000176037"/>
    </source>
</evidence>
<feature type="region of interest" description="Disordered" evidence="1">
    <location>
        <begin position="27"/>
        <end position="54"/>
    </location>
</feature>